<dbReference type="Pfam" id="PF20159">
    <property type="entry name" value="YidB"/>
    <property type="match status" value="1"/>
</dbReference>
<gene>
    <name evidence="1" type="ORF">SAMN05421828_11582</name>
</gene>
<protein>
    <submittedName>
        <fullName evidence="1">Uncharacterized conserved protein YidB, DUF937 family</fullName>
    </submittedName>
</protein>
<dbReference type="Gene3D" id="1.10.10.690">
    <property type="entry name" value="YidB-like"/>
    <property type="match status" value="1"/>
</dbReference>
<accession>A0A8G2FH85</accession>
<evidence type="ECO:0000313" key="1">
    <source>
        <dbReference type="EMBL" id="SIR10362.1"/>
    </source>
</evidence>
<dbReference type="SUPFAM" id="SSF140804">
    <property type="entry name" value="YidB-like"/>
    <property type="match status" value="1"/>
</dbReference>
<dbReference type="Proteomes" id="UP000186308">
    <property type="component" value="Unassembled WGS sequence"/>
</dbReference>
<evidence type="ECO:0000313" key="2">
    <source>
        <dbReference type="Proteomes" id="UP000186308"/>
    </source>
</evidence>
<dbReference type="InterPro" id="IPR045372">
    <property type="entry name" value="YidB"/>
</dbReference>
<sequence>MGLFDQISGMVSSALGGGDAPAGDAPGGDVQAQVMSVLQQHGIDGMSGVMQQFEQSGMGAHVASWIGNGQNLPISADQVQQALGNPVIASIAERFGIDPTTAANLLAQHLPAAVDQATPDAS</sequence>
<dbReference type="OrthoDB" id="4235777at2"/>
<dbReference type="AlphaFoldDB" id="A0A8G2FH85"/>
<comment type="caution">
    <text evidence="1">The sequence shown here is derived from an EMBL/GenBank/DDBJ whole genome shotgun (WGS) entry which is preliminary data.</text>
</comment>
<dbReference type="EMBL" id="FTNE01000015">
    <property type="protein sequence ID" value="SIR10362.1"/>
    <property type="molecule type" value="Genomic_DNA"/>
</dbReference>
<name>A0A8G2FH85_ACIRU</name>
<keyword evidence="2" id="KW-1185">Reference proteome</keyword>
<reference evidence="1 2" key="1">
    <citation type="submission" date="2017-01" db="EMBL/GenBank/DDBJ databases">
        <authorList>
            <person name="Varghese N."/>
            <person name="Submissions S."/>
        </authorList>
    </citation>
    <scope>NUCLEOTIDE SEQUENCE [LARGE SCALE GENOMIC DNA]</scope>
    <source>
        <strain evidence="1 2">ATCC 35905</strain>
    </source>
</reference>
<dbReference type="InterPro" id="IPR027405">
    <property type="entry name" value="YidB-like"/>
</dbReference>
<organism evidence="1 2">
    <name type="scientific">Acidiphilium rubrum</name>
    <dbReference type="NCBI Taxonomy" id="526"/>
    <lineage>
        <taxon>Bacteria</taxon>
        <taxon>Pseudomonadati</taxon>
        <taxon>Pseudomonadota</taxon>
        <taxon>Alphaproteobacteria</taxon>
        <taxon>Acetobacterales</taxon>
        <taxon>Acidocellaceae</taxon>
        <taxon>Acidiphilium</taxon>
    </lineage>
</organism>
<proteinExistence type="predicted"/>